<dbReference type="Proteomes" id="UP000325081">
    <property type="component" value="Unassembled WGS sequence"/>
</dbReference>
<evidence type="ECO:0000256" key="1">
    <source>
        <dbReference type="SAM" id="MobiDB-lite"/>
    </source>
</evidence>
<dbReference type="PANTHER" id="PTHR45786">
    <property type="entry name" value="DNA BINDING PROTEIN-LIKE"/>
    <property type="match status" value="1"/>
</dbReference>
<dbReference type="InterPro" id="IPR012340">
    <property type="entry name" value="NA-bd_OB-fold"/>
</dbReference>
<accession>A0A5A7NXV1</accession>
<dbReference type="OrthoDB" id="911761at2759"/>
<comment type="caution">
    <text evidence="2">The sequence shown here is derived from an EMBL/GenBank/DDBJ whole genome shotgun (WGS) entry which is preliminary data.</text>
</comment>
<dbReference type="GO" id="GO:0003677">
    <property type="term" value="F:DNA binding"/>
    <property type="evidence" value="ECO:0007669"/>
    <property type="project" value="InterPro"/>
</dbReference>
<sequence>MPAVFDTLRAVNRANRPYLKLRVVFIVEAQFVLEDKNRIEILFQDQEGERISGIIRIANIRMFRDVFKIGEVYVLYNYELEFNNRRSPATYHTWKLVINSTTRVVKYNGIFPSNKLKENNSVNERESAASMKNLSEHVTKFNENDSTNTNKRGATDEGYISRQKTQTNMPEDENSNPSYMTSPVVKGSSFIAQQNNDASKKSSYQYQSVLHCTQNLPLSDVTNVLGMSRSCTPVVQTKYNTIKGYGTSPPSHVSSLIPEQSSSHLGYTSYKYQSVLHSPHIKPLSGVAYGHAIQPNDSLSKNCTQNIVIDLTSDTDDDGGSGVMHNMPLNPTNKNHLPSSSIHVINSDKKRSLPIEFNDVVDLTVNDVVPIPVPKRKRGRPKKIVGSTSTQSDHNVDVVVPLPVPKRKPGRPKKIIESTSTQSVDHTVDAVVPLTVPKRKPGRPKKIVGSTSAQSEYWDMGDASCQCIYCGALFWYVERKSSKKATAHPEYKGCCMNGAIQLPALHNPPAYLNELLHGDSRNSKHFQENIRSYNSMFGFTSLGGKIDAGINNGTGPPVFTLHGQNYHLIGSLLPSEGATPKFAQLYIYDTDNELSNRMNAVRSSDGISDLHEEIVARLTTMLDEHNQLVKSFRMARERIQQHGQVM</sequence>
<organism evidence="2 3">
    <name type="scientific">Striga asiatica</name>
    <name type="common">Asiatic witchweed</name>
    <name type="synonym">Buchnera asiatica</name>
    <dbReference type="NCBI Taxonomy" id="4170"/>
    <lineage>
        <taxon>Eukaryota</taxon>
        <taxon>Viridiplantae</taxon>
        <taxon>Streptophyta</taxon>
        <taxon>Embryophyta</taxon>
        <taxon>Tracheophyta</taxon>
        <taxon>Spermatophyta</taxon>
        <taxon>Magnoliopsida</taxon>
        <taxon>eudicotyledons</taxon>
        <taxon>Gunneridae</taxon>
        <taxon>Pentapetalae</taxon>
        <taxon>asterids</taxon>
        <taxon>lamiids</taxon>
        <taxon>Lamiales</taxon>
        <taxon>Orobanchaceae</taxon>
        <taxon>Buchnereae</taxon>
        <taxon>Striga</taxon>
    </lineage>
</organism>
<dbReference type="Gene3D" id="2.40.50.140">
    <property type="entry name" value="Nucleic acid-binding proteins"/>
    <property type="match status" value="1"/>
</dbReference>
<feature type="region of interest" description="Disordered" evidence="1">
    <location>
        <begin position="402"/>
        <end position="422"/>
    </location>
</feature>
<gene>
    <name evidence="2" type="ORF">STAS_00912</name>
</gene>
<dbReference type="PRINTS" id="PR00929">
    <property type="entry name" value="ATHOOK"/>
</dbReference>
<dbReference type="AlphaFoldDB" id="A0A5A7NXV1"/>
<dbReference type="SMART" id="SM00384">
    <property type="entry name" value="AT_hook"/>
    <property type="match status" value="3"/>
</dbReference>
<proteinExistence type="predicted"/>
<keyword evidence="3" id="KW-1185">Reference proteome</keyword>
<dbReference type="EMBL" id="BKCP01000003">
    <property type="protein sequence ID" value="GER25339.1"/>
    <property type="molecule type" value="Genomic_DNA"/>
</dbReference>
<name>A0A5A7NXV1_STRAF</name>
<reference evidence="3" key="1">
    <citation type="journal article" date="2019" name="Curr. Biol.">
        <title>Genome Sequence of Striga asiatica Provides Insight into the Evolution of Plant Parasitism.</title>
        <authorList>
            <person name="Yoshida S."/>
            <person name="Kim S."/>
            <person name="Wafula E.K."/>
            <person name="Tanskanen J."/>
            <person name="Kim Y.M."/>
            <person name="Honaas L."/>
            <person name="Yang Z."/>
            <person name="Spallek T."/>
            <person name="Conn C.E."/>
            <person name="Ichihashi Y."/>
            <person name="Cheong K."/>
            <person name="Cui S."/>
            <person name="Der J.P."/>
            <person name="Gundlach H."/>
            <person name="Jiao Y."/>
            <person name="Hori C."/>
            <person name="Ishida J.K."/>
            <person name="Kasahara H."/>
            <person name="Kiba T."/>
            <person name="Kim M.S."/>
            <person name="Koo N."/>
            <person name="Laohavisit A."/>
            <person name="Lee Y.H."/>
            <person name="Lumba S."/>
            <person name="McCourt P."/>
            <person name="Mortimer J.C."/>
            <person name="Mutuku J.M."/>
            <person name="Nomura T."/>
            <person name="Sasaki-Sekimoto Y."/>
            <person name="Seto Y."/>
            <person name="Wang Y."/>
            <person name="Wakatake T."/>
            <person name="Sakakibara H."/>
            <person name="Demura T."/>
            <person name="Yamaguchi S."/>
            <person name="Yoneyama K."/>
            <person name="Manabe R.I."/>
            <person name="Nelson D.C."/>
            <person name="Schulman A.H."/>
            <person name="Timko M.P."/>
            <person name="dePamphilis C.W."/>
            <person name="Choi D."/>
            <person name="Shirasu K."/>
        </authorList>
    </citation>
    <scope>NUCLEOTIDE SEQUENCE [LARGE SCALE GENOMIC DNA]</scope>
    <source>
        <strain evidence="3">cv. UVA1</strain>
    </source>
</reference>
<dbReference type="PANTHER" id="PTHR45786:SF74">
    <property type="entry name" value="ATP-DEPENDENT DNA HELICASE"/>
    <property type="match status" value="1"/>
</dbReference>
<evidence type="ECO:0000313" key="2">
    <source>
        <dbReference type="EMBL" id="GER25339.1"/>
    </source>
</evidence>
<evidence type="ECO:0000313" key="3">
    <source>
        <dbReference type="Proteomes" id="UP000325081"/>
    </source>
</evidence>
<dbReference type="InterPro" id="IPR017956">
    <property type="entry name" value="AT_hook_DNA-bd_motif"/>
</dbReference>
<protein>
    <submittedName>
        <fullName evidence="2">AT hook motif-containing protein</fullName>
    </submittedName>
</protein>